<protein>
    <submittedName>
        <fullName evidence="1">Uncharacterized protein</fullName>
    </submittedName>
</protein>
<name>A0A066UU67_9VIBR</name>
<dbReference type="AlphaFoldDB" id="A0A066UU67"/>
<reference evidence="1 2" key="1">
    <citation type="submission" date="2014-02" db="EMBL/GenBank/DDBJ databases">
        <title>Vibrio fortis Dalian14 Genome Sequencing.</title>
        <authorList>
            <person name="Wang Y."/>
            <person name="Song L."/>
            <person name="Liu G."/>
            <person name="Ding J."/>
        </authorList>
    </citation>
    <scope>NUCLEOTIDE SEQUENCE [LARGE SCALE GENOMIC DNA]</scope>
    <source>
        <strain evidence="1 2">Dalian14</strain>
    </source>
</reference>
<evidence type="ECO:0000313" key="2">
    <source>
        <dbReference type="Proteomes" id="UP000027219"/>
    </source>
</evidence>
<keyword evidence="2" id="KW-1185">Reference proteome</keyword>
<dbReference type="RefSeq" id="WP_032549097.1">
    <property type="nucleotide sequence ID" value="NZ_JFFR01000002.1"/>
</dbReference>
<evidence type="ECO:0000313" key="1">
    <source>
        <dbReference type="EMBL" id="KDN30635.1"/>
    </source>
</evidence>
<proteinExistence type="predicted"/>
<gene>
    <name evidence="1" type="ORF">VFDL14_05045</name>
</gene>
<comment type="caution">
    <text evidence="1">The sequence shown here is derived from an EMBL/GenBank/DDBJ whole genome shotgun (WGS) entry which is preliminary data.</text>
</comment>
<organism evidence="1 2">
    <name type="scientific">Vibrio fortis</name>
    <dbReference type="NCBI Taxonomy" id="212667"/>
    <lineage>
        <taxon>Bacteria</taxon>
        <taxon>Pseudomonadati</taxon>
        <taxon>Pseudomonadota</taxon>
        <taxon>Gammaproteobacteria</taxon>
        <taxon>Vibrionales</taxon>
        <taxon>Vibrionaceae</taxon>
        <taxon>Vibrio</taxon>
    </lineage>
</organism>
<dbReference type="EMBL" id="JFFR01000002">
    <property type="protein sequence ID" value="KDN30635.1"/>
    <property type="molecule type" value="Genomic_DNA"/>
</dbReference>
<accession>A0A066UU67</accession>
<dbReference type="Proteomes" id="UP000027219">
    <property type="component" value="Unassembled WGS sequence"/>
</dbReference>
<sequence>MSETKTYYQHDSVALYTSDGKALYDSNGSRLFSISITDVQEAVDKLEESFKSDAEQIKEFINENSDMVLEKLRDHFGDSAMIDFAELALEIFNGYPKFSELSDVFIKLLEILVCY</sequence>